<keyword evidence="2" id="KW-1185">Reference proteome</keyword>
<protein>
    <submittedName>
        <fullName evidence="1">Spore protein</fullName>
    </submittedName>
</protein>
<reference evidence="1 2" key="1">
    <citation type="submission" date="2020-08" db="EMBL/GenBank/DDBJ databases">
        <authorList>
            <person name="Liu C."/>
            <person name="Sun Q."/>
        </authorList>
    </citation>
    <scope>NUCLEOTIDE SEQUENCE [LARGE SCALE GENOMIC DNA]</scope>
    <source>
        <strain evidence="1 2">NSJ-18</strain>
    </source>
</reference>
<name>A0ABR7JN41_9FIRM</name>
<dbReference type="Proteomes" id="UP000609849">
    <property type="component" value="Unassembled WGS sequence"/>
</dbReference>
<dbReference type="EMBL" id="JACRWE010000002">
    <property type="protein sequence ID" value="MBC5996128.1"/>
    <property type="molecule type" value="Genomic_DNA"/>
</dbReference>
<sequence>MDYNVKNKNARIALKQVKFEIAADYGMNHEDVFDIIENAKSNGVLSNYFINLENKRDLERNICNNLNQTITTHLE</sequence>
<dbReference type="InterPro" id="IPR048175">
    <property type="entry name" value="CD1290-like"/>
</dbReference>
<proteinExistence type="predicted"/>
<dbReference type="RefSeq" id="WP_187127852.1">
    <property type="nucleotide sequence ID" value="NZ_JACRWE010000002.1"/>
</dbReference>
<comment type="caution">
    <text evidence="1">The sequence shown here is derived from an EMBL/GenBank/DDBJ whole genome shotgun (WGS) entry which is preliminary data.</text>
</comment>
<dbReference type="NCBIfam" id="NF041444">
    <property type="entry name" value="SASP_CD1290"/>
    <property type="match status" value="1"/>
</dbReference>
<evidence type="ECO:0000313" key="2">
    <source>
        <dbReference type="Proteomes" id="UP000609849"/>
    </source>
</evidence>
<evidence type="ECO:0000313" key="1">
    <source>
        <dbReference type="EMBL" id="MBC5996128.1"/>
    </source>
</evidence>
<gene>
    <name evidence="1" type="ORF">H8923_05085</name>
</gene>
<organism evidence="1 2">
    <name type="scientific">Romboutsia faecis</name>
    <dbReference type="NCBI Taxonomy" id="2764597"/>
    <lineage>
        <taxon>Bacteria</taxon>
        <taxon>Bacillati</taxon>
        <taxon>Bacillota</taxon>
        <taxon>Clostridia</taxon>
        <taxon>Peptostreptococcales</taxon>
        <taxon>Peptostreptococcaceae</taxon>
        <taxon>Romboutsia</taxon>
    </lineage>
</organism>
<accession>A0ABR7JN41</accession>